<dbReference type="RefSeq" id="WP_378305094.1">
    <property type="nucleotide sequence ID" value="NZ_JBHTJA010000101.1"/>
</dbReference>
<evidence type="ECO:0000256" key="3">
    <source>
        <dbReference type="SAM" id="MobiDB-lite"/>
    </source>
</evidence>
<dbReference type="PANTHER" id="PTHR37042:SF4">
    <property type="entry name" value="OUTER MEMBRANE PROTEIN RV1973"/>
    <property type="match status" value="1"/>
</dbReference>
<dbReference type="Proteomes" id="UP001596972">
    <property type="component" value="Unassembled WGS sequence"/>
</dbReference>
<sequence length="216" mass="22955">MGVKREAVVRADDEAVENTRRGASRAEDPQRRTPARAARGRGERGRARTLLAGWGLVGWSVVLAAAVFLGWSGWTVWRDDPAASGPPDGRAAVLRAAERHIAVLNSMDGTRVDAGLRGWLDATTGPLHAQLRRDEAANRRKIGASGTDADATVTGVAVTSLDEAAGKAEVIAAVRVRLTLRGGEPTMQRKRFAAELARTPQGWKLEALASVPVGAR</sequence>
<comment type="subcellular location">
    <subcellularLocation>
        <location evidence="1">Membrane</location>
    </subcellularLocation>
</comment>
<reference evidence="6" key="1">
    <citation type="journal article" date="2019" name="Int. J. Syst. Evol. Microbiol.">
        <title>The Global Catalogue of Microorganisms (GCM) 10K type strain sequencing project: providing services to taxonomists for standard genome sequencing and annotation.</title>
        <authorList>
            <consortium name="The Broad Institute Genomics Platform"/>
            <consortium name="The Broad Institute Genome Sequencing Center for Infectious Disease"/>
            <person name="Wu L."/>
            <person name="Ma J."/>
        </authorList>
    </citation>
    <scope>NUCLEOTIDE SEQUENCE [LARGE SCALE GENOMIC DNA]</scope>
    <source>
        <strain evidence="6">JCM 31202</strain>
    </source>
</reference>
<evidence type="ECO:0008006" key="7">
    <source>
        <dbReference type="Google" id="ProtNLM"/>
    </source>
</evidence>
<keyword evidence="4" id="KW-0812">Transmembrane</keyword>
<evidence type="ECO:0000256" key="1">
    <source>
        <dbReference type="ARBA" id="ARBA00004370"/>
    </source>
</evidence>
<protein>
    <recommendedName>
        <fullName evidence="7">Mce-associated membrane protein</fullName>
    </recommendedName>
</protein>
<proteinExistence type="predicted"/>
<feature type="compositionally biased region" description="Basic and acidic residues" evidence="3">
    <location>
        <begin position="1"/>
        <end position="31"/>
    </location>
</feature>
<feature type="region of interest" description="Disordered" evidence="3">
    <location>
        <begin position="1"/>
        <end position="44"/>
    </location>
</feature>
<gene>
    <name evidence="5" type="ORF">ACFQ11_30915</name>
</gene>
<comment type="caution">
    <text evidence="5">The sequence shown here is derived from an EMBL/GenBank/DDBJ whole genome shotgun (WGS) entry which is preliminary data.</text>
</comment>
<evidence type="ECO:0000313" key="5">
    <source>
        <dbReference type="EMBL" id="MFD0904828.1"/>
    </source>
</evidence>
<evidence type="ECO:0000256" key="2">
    <source>
        <dbReference type="ARBA" id="ARBA00023136"/>
    </source>
</evidence>
<evidence type="ECO:0000313" key="6">
    <source>
        <dbReference type="Proteomes" id="UP001596972"/>
    </source>
</evidence>
<keyword evidence="6" id="KW-1185">Reference proteome</keyword>
<dbReference type="EMBL" id="JBHTJA010000101">
    <property type="protein sequence ID" value="MFD0904828.1"/>
    <property type="molecule type" value="Genomic_DNA"/>
</dbReference>
<organism evidence="5 6">
    <name type="scientific">Actinomadura sediminis</name>
    <dbReference type="NCBI Taxonomy" id="1038904"/>
    <lineage>
        <taxon>Bacteria</taxon>
        <taxon>Bacillati</taxon>
        <taxon>Actinomycetota</taxon>
        <taxon>Actinomycetes</taxon>
        <taxon>Streptosporangiales</taxon>
        <taxon>Thermomonosporaceae</taxon>
        <taxon>Actinomadura</taxon>
    </lineage>
</organism>
<name>A0ABW3F122_9ACTN</name>
<accession>A0ABW3F122</accession>
<keyword evidence="2 4" id="KW-0472">Membrane</keyword>
<evidence type="ECO:0000256" key="4">
    <source>
        <dbReference type="SAM" id="Phobius"/>
    </source>
</evidence>
<dbReference type="PANTHER" id="PTHR37042">
    <property type="entry name" value="OUTER MEMBRANE PROTEIN RV1973"/>
    <property type="match status" value="1"/>
</dbReference>
<keyword evidence="4" id="KW-1133">Transmembrane helix</keyword>
<feature type="transmembrane region" description="Helical" evidence="4">
    <location>
        <begin position="49"/>
        <end position="74"/>
    </location>
</feature>